<dbReference type="Proteomes" id="UP000758603">
    <property type="component" value="Unassembled WGS sequence"/>
</dbReference>
<dbReference type="AlphaFoldDB" id="A0A9P9A5E2"/>
<evidence type="ECO:0000256" key="4">
    <source>
        <dbReference type="ARBA" id="ARBA00023136"/>
    </source>
</evidence>
<keyword evidence="4 6" id="KW-0472">Membrane</keyword>
<gene>
    <name evidence="8" type="ORF">BKA67DRAFT_530841</name>
</gene>
<dbReference type="Pfam" id="PF20684">
    <property type="entry name" value="Fung_rhodopsin"/>
    <property type="match status" value="1"/>
</dbReference>
<evidence type="ECO:0000256" key="3">
    <source>
        <dbReference type="ARBA" id="ARBA00022989"/>
    </source>
</evidence>
<evidence type="ECO:0000259" key="7">
    <source>
        <dbReference type="Pfam" id="PF20684"/>
    </source>
</evidence>
<dbReference type="GeneID" id="70128189"/>
<comment type="subcellular location">
    <subcellularLocation>
        <location evidence="1">Membrane</location>
        <topology evidence="1">Multi-pass membrane protein</topology>
    </subcellularLocation>
</comment>
<sequence length="340" mass="38302">MAISQGINALKCLGQHEWEFNAMLDIPGFFETFWITALFYNAALLFIKMTFLFQYFRIFRQIQFMRNTYLIAMVVVVAWNIGQLISITFVCLPVAGFWDKTIDATCMDQRVLVYINAAGNMVTDIIIIMLPLPALWKLHLPRAQKIAVFGVFGVGSINKIEDFTYDVWTSACFSVAELASGITCAALATMRPLIGHFFPFLFSHSHGTTIQYNPDDRHPPTIGSAHSDKKTKQLRGDEEKAWAADIYDADLGGFGPSMPGTPRKNSSTVSRYQEETDSIKAFQMLKPRMGSVTSIMSPRFDGRPTFLDMDEAPRNTSVKIGIKIEREFEVRESRSLSNNA</sequence>
<dbReference type="OrthoDB" id="3648173at2759"/>
<evidence type="ECO:0000256" key="5">
    <source>
        <dbReference type="ARBA" id="ARBA00038359"/>
    </source>
</evidence>
<organism evidence="8 9">
    <name type="scientific">Truncatella angustata</name>
    <dbReference type="NCBI Taxonomy" id="152316"/>
    <lineage>
        <taxon>Eukaryota</taxon>
        <taxon>Fungi</taxon>
        <taxon>Dikarya</taxon>
        <taxon>Ascomycota</taxon>
        <taxon>Pezizomycotina</taxon>
        <taxon>Sordariomycetes</taxon>
        <taxon>Xylariomycetidae</taxon>
        <taxon>Amphisphaeriales</taxon>
        <taxon>Sporocadaceae</taxon>
        <taxon>Truncatella</taxon>
    </lineage>
</organism>
<keyword evidence="3 6" id="KW-1133">Transmembrane helix</keyword>
<dbReference type="EMBL" id="JAGPXC010000001">
    <property type="protein sequence ID" value="KAH6660754.1"/>
    <property type="molecule type" value="Genomic_DNA"/>
</dbReference>
<comment type="similarity">
    <text evidence="5">Belongs to the SAT4 family.</text>
</comment>
<accession>A0A9P9A5E2</accession>
<feature type="transmembrane region" description="Helical" evidence="6">
    <location>
        <begin position="33"/>
        <end position="56"/>
    </location>
</feature>
<evidence type="ECO:0000313" key="9">
    <source>
        <dbReference type="Proteomes" id="UP000758603"/>
    </source>
</evidence>
<dbReference type="PANTHER" id="PTHR33048">
    <property type="entry name" value="PTH11-LIKE INTEGRAL MEMBRANE PROTEIN (AFU_ORTHOLOGUE AFUA_5G11245)"/>
    <property type="match status" value="1"/>
</dbReference>
<keyword evidence="2 6" id="KW-0812">Transmembrane</keyword>
<dbReference type="RefSeq" id="XP_045964885.1">
    <property type="nucleotide sequence ID" value="XM_046099297.1"/>
</dbReference>
<dbReference type="GO" id="GO:0016020">
    <property type="term" value="C:membrane"/>
    <property type="evidence" value="ECO:0007669"/>
    <property type="project" value="UniProtKB-SubCell"/>
</dbReference>
<comment type="caution">
    <text evidence="8">The sequence shown here is derived from an EMBL/GenBank/DDBJ whole genome shotgun (WGS) entry which is preliminary data.</text>
</comment>
<feature type="domain" description="Rhodopsin" evidence="7">
    <location>
        <begin position="11"/>
        <end position="194"/>
    </location>
</feature>
<evidence type="ECO:0000256" key="6">
    <source>
        <dbReference type="SAM" id="Phobius"/>
    </source>
</evidence>
<evidence type="ECO:0000256" key="2">
    <source>
        <dbReference type="ARBA" id="ARBA00022692"/>
    </source>
</evidence>
<proteinExistence type="inferred from homology"/>
<feature type="transmembrane region" description="Helical" evidence="6">
    <location>
        <begin position="115"/>
        <end position="136"/>
    </location>
</feature>
<keyword evidence="9" id="KW-1185">Reference proteome</keyword>
<protein>
    <recommendedName>
        <fullName evidence="7">Rhodopsin domain-containing protein</fullName>
    </recommendedName>
</protein>
<dbReference type="InterPro" id="IPR049326">
    <property type="entry name" value="Rhodopsin_dom_fungi"/>
</dbReference>
<name>A0A9P9A5E2_9PEZI</name>
<reference evidence="8" key="1">
    <citation type="journal article" date="2021" name="Nat. Commun.">
        <title>Genetic determinants of endophytism in the Arabidopsis root mycobiome.</title>
        <authorList>
            <person name="Mesny F."/>
            <person name="Miyauchi S."/>
            <person name="Thiergart T."/>
            <person name="Pickel B."/>
            <person name="Atanasova L."/>
            <person name="Karlsson M."/>
            <person name="Huettel B."/>
            <person name="Barry K.W."/>
            <person name="Haridas S."/>
            <person name="Chen C."/>
            <person name="Bauer D."/>
            <person name="Andreopoulos W."/>
            <person name="Pangilinan J."/>
            <person name="LaButti K."/>
            <person name="Riley R."/>
            <person name="Lipzen A."/>
            <person name="Clum A."/>
            <person name="Drula E."/>
            <person name="Henrissat B."/>
            <person name="Kohler A."/>
            <person name="Grigoriev I.V."/>
            <person name="Martin F.M."/>
            <person name="Hacquard S."/>
        </authorList>
    </citation>
    <scope>NUCLEOTIDE SEQUENCE</scope>
    <source>
        <strain evidence="8">MPI-SDFR-AT-0073</strain>
    </source>
</reference>
<evidence type="ECO:0000313" key="8">
    <source>
        <dbReference type="EMBL" id="KAH6660754.1"/>
    </source>
</evidence>
<evidence type="ECO:0000256" key="1">
    <source>
        <dbReference type="ARBA" id="ARBA00004141"/>
    </source>
</evidence>
<feature type="transmembrane region" description="Helical" evidence="6">
    <location>
        <begin position="68"/>
        <end position="95"/>
    </location>
</feature>
<dbReference type="PANTHER" id="PTHR33048:SF47">
    <property type="entry name" value="INTEGRAL MEMBRANE PROTEIN-RELATED"/>
    <property type="match status" value="1"/>
</dbReference>
<dbReference type="InterPro" id="IPR052337">
    <property type="entry name" value="SAT4-like"/>
</dbReference>